<feature type="transmembrane region" description="Helical" evidence="1">
    <location>
        <begin position="171"/>
        <end position="190"/>
    </location>
</feature>
<protein>
    <submittedName>
        <fullName evidence="2">Uncharacterized protein</fullName>
    </submittedName>
</protein>
<dbReference type="Pfam" id="PF16504">
    <property type="entry name" value="SP24"/>
    <property type="match status" value="1"/>
</dbReference>
<keyword evidence="1" id="KW-0812">Transmembrane</keyword>
<evidence type="ECO:0000313" key="2">
    <source>
        <dbReference type="EMBL" id="AWA82265.1"/>
    </source>
</evidence>
<keyword evidence="1" id="KW-1133">Transmembrane helix</keyword>
<evidence type="ECO:0000256" key="1">
    <source>
        <dbReference type="SAM" id="Phobius"/>
    </source>
</evidence>
<proteinExistence type="predicted"/>
<dbReference type="InterPro" id="IPR032441">
    <property type="entry name" value="SP24"/>
</dbReference>
<accession>A0A2S0S4N5</accession>
<organism evidence="2">
    <name type="scientific">Saiwaicho virus</name>
    <dbReference type="NCBI Taxonomy" id="2170594"/>
    <lineage>
        <taxon>Viruses</taxon>
        <taxon>Riboviria</taxon>
    </lineage>
</organism>
<feature type="transmembrane region" description="Helical" evidence="1">
    <location>
        <begin position="139"/>
        <end position="159"/>
    </location>
</feature>
<dbReference type="EMBL" id="MF893256">
    <property type="protein sequence ID" value="AWA82265.1"/>
    <property type="molecule type" value="Genomic_RNA"/>
</dbReference>
<sequence>MTRPLKKVSRPLLYKPVLSDRNAFQAEVRRLMSIKTDVPKQKQKKPRDFDLQSAFDDILTSFKGSFSKPLVVLSLVLVSALVITHQDTFSTGVVGKWVNENKDNSTLAQWIDTNQKKFLGAAIFSPVLFDIPKTYQMPVIIGTALWIMLVPEYSIFQYVVQAFALHTFFKVKYGSTRSLLVMCVAVFYFFQSKNS</sequence>
<keyword evidence="1" id="KW-0472">Membrane</keyword>
<reference evidence="2" key="1">
    <citation type="journal article" date="2018" name="Virus Evol.">
        <title>The virome of Drosophila suzukii, an invasive pest of soft fruit.</title>
        <authorList>
            <person name="Medd N.C."/>
            <person name="Fellous S."/>
            <person name="Waldron F.M."/>
            <person name="Xuereb A."/>
            <person name="Nakai M."/>
            <person name="Cross J.V."/>
            <person name="Obbard D.J."/>
        </authorList>
    </citation>
    <scope>NUCLEOTIDE SEQUENCE</scope>
    <source>
        <strain evidence="2">Jap1</strain>
    </source>
</reference>
<name>A0A2S0S4N5_9VIRU</name>